<evidence type="ECO:0000256" key="1">
    <source>
        <dbReference type="ARBA" id="ARBA00022884"/>
    </source>
</evidence>
<evidence type="ECO:0000313" key="5">
    <source>
        <dbReference type="Proteomes" id="UP001431783"/>
    </source>
</evidence>
<reference evidence="4 5" key="1">
    <citation type="submission" date="2023-03" db="EMBL/GenBank/DDBJ databases">
        <title>Genome insight into feeding habits of ladybird beetles.</title>
        <authorList>
            <person name="Li H.-S."/>
            <person name="Huang Y.-H."/>
            <person name="Pang H."/>
        </authorList>
    </citation>
    <scope>NUCLEOTIDE SEQUENCE [LARGE SCALE GENOMIC DNA]</scope>
    <source>
        <strain evidence="4">SYSU_2023b</strain>
        <tissue evidence="4">Whole body</tissue>
    </source>
</reference>
<proteinExistence type="predicted"/>
<organism evidence="4 5">
    <name type="scientific">Henosepilachna vigintioctopunctata</name>
    <dbReference type="NCBI Taxonomy" id="420089"/>
    <lineage>
        <taxon>Eukaryota</taxon>
        <taxon>Metazoa</taxon>
        <taxon>Ecdysozoa</taxon>
        <taxon>Arthropoda</taxon>
        <taxon>Hexapoda</taxon>
        <taxon>Insecta</taxon>
        <taxon>Pterygota</taxon>
        <taxon>Neoptera</taxon>
        <taxon>Endopterygota</taxon>
        <taxon>Coleoptera</taxon>
        <taxon>Polyphaga</taxon>
        <taxon>Cucujiformia</taxon>
        <taxon>Coccinelloidea</taxon>
        <taxon>Coccinellidae</taxon>
        <taxon>Epilachninae</taxon>
        <taxon>Epilachnini</taxon>
        <taxon>Henosepilachna</taxon>
    </lineage>
</organism>
<keyword evidence="5" id="KW-1185">Reference proteome</keyword>
<keyword evidence="1 2" id="KW-0694">RNA-binding</keyword>
<dbReference type="SMART" id="SM00360">
    <property type="entry name" value="RRM"/>
    <property type="match status" value="1"/>
</dbReference>
<dbReference type="Gene3D" id="3.30.70.330">
    <property type="match status" value="1"/>
</dbReference>
<dbReference type="InterPro" id="IPR012677">
    <property type="entry name" value="Nucleotide-bd_a/b_plait_sf"/>
</dbReference>
<dbReference type="InterPro" id="IPR000504">
    <property type="entry name" value="RRM_dom"/>
</dbReference>
<dbReference type="Proteomes" id="UP001431783">
    <property type="component" value="Unassembled WGS sequence"/>
</dbReference>
<dbReference type="AlphaFoldDB" id="A0AAW1UDD5"/>
<sequence length="242" mass="27763">MENRNFFETIEGKLGINIPQRIKSHLKFHSMDSFPVAAKLNEKAILDIESFARDTLHEILQPDEMVEFYGSHFQKKPTLFVFTLGERMHLNEITQLCKDICDRKELFPNECEVNSHLTKLTEKLTISPEHSGPQKQNVETKNFNETKNRGIKKRRKASEQKIILLGNLEANTTVKELRDLVKKFGPTKKVYLWRDQNTGLCNGVGSVEFESSVAAAEAIKGLKGIQYKNNILKAKYSRPNNQ</sequence>
<gene>
    <name evidence="4" type="ORF">WA026_023084</name>
</gene>
<evidence type="ECO:0000259" key="3">
    <source>
        <dbReference type="PROSITE" id="PS50102"/>
    </source>
</evidence>
<comment type="caution">
    <text evidence="4">The sequence shown here is derived from an EMBL/GenBank/DDBJ whole genome shotgun (WGS) entry which is preliminary data.</text>
</comment>
<evidence type="ECO:0000313" key="4">
    <source>
        <dbReference type="EMBL" id="KAK9878634.1"/>
    </source>
</evidence>
<name>A0AAW1UDD5_9CUCU</name>
<dbReference type="SUPFAM" id="SSF54928">
    <property type="entry name" value="RNA-binding domain, RBD"/>
    <property type="match status" value="1"/>
</dbReference>
<evidence type="ECO:0000256" key="2">
    <source>
        <dbReference type="PROSITE-ProRule" id="PRU00176"/>
    </source>
</evidence>
<accession>A0AAW1UDD5</accession>
<dbReference type="PANTHER" id="PTHR10352">
    <property type="entry name" value="EUKARYOTIC TRANSLATION INITIATION FACTOR 3 SUBUNIT G"/>
    <property type="match status" value="1"/>
</dbReference>
<dbReference type="GO" id="GO:0003723">
    <property type="term" value="F:RNA binding"/>
    <property type="evidence" value="ECO:0007669"/>
    <property type="project" value="UniProtKB-UniRule"/>
</dbReference>
<dbReference type="InterPro" id="IPR035979">
    <property type="entry name" value="RBD_domain_sf"/>
</dbReference>
<protein>
    <recommendedName>
        <fullName evidence="3">RRM domain-containing protein</fullName>
    </recommendedName>
</protein>
<dbReference type="PROSITE" id="PS50102">
    <property type="entry name" value="RRM"/>
    <property type="match status" value="1"/>
</dbReference>
<feature type="domain" description="RRM" evidence="3">
    <location>
        <begin position="161"/>
        <end position="239"/>
    </location>
</feature>
<dbReference type="EMBL" id="JARQZJ010000052">
    <property type="protein sequence ID" value="KAK9878634.1"/>
    <property type="molecule type" value="Genomic_DNA"/>
</dbReference>
<dbReference type="Pfam" id="PF00076">
    <property type="entry name" value="RRM_1"/>
    <property type="match status" value="1"/>
</dbReference>